<dbReference type="GO" id="GO:0005829">
    <property type="term" value="C:cytosol"/>
    <property type="evidence" value="ECO:0007669"/>
    <property type="project" value="TreeGrafter"/>
</dbReference>
<dbReference type="PANTHER" id="PTHR12128">
    <property type="entry name" value="DIHYDRODIPICOLINATE SYNTHASE"/>
    <property type="match status" value="1"/>
</dbReference>
<dbReference type="SMART" id="SM01130">
    <property type="entry name" value="DHDPS"/>
    <property type="match status" value="1"/>
</dbReference>
<evidence type="ECO:0000256" key="11">
    <source>
        <dbReference type="ARBA" id="ARBA00047836"/>
    </source>
</evidence>
<feature type="binding site" evidence="12 15">
    <location>
        <position position="225"/>
    </location>
    <ligand>
        <name>pyruvate</name>
        <dbReference type="ChEBI" id="CHEBI:15361"/>
    </ligand>
</feature>
<accession>A0A1M6E788</accession>
<evidence type="ECO:0000313" key="16">
    <source>
        <dbReference type="EMBL" id="SHI81357.1"/>
    </source>
</evidence>
<evidence type="ECO:0000256" key="13">
    <source>
        <dbReference type="PIRNR" id="PIRNR001365"/>
    </source>
</evidence>
<dbReference type="NCBIfam" id="TIGR00674">
    <property type="entry name" value="dapA"/>
    <property type="match status" value="1"/>
</dbReference>
<dbReference type="CDD" id="cd00950">
    <property type="entry name" value="DHDPS"/>
    <property type="match status" value="1"/>
</dbReference>
<comment type="subcellular location">
    <subcellularLocation>
        <location evidence="12">Cytoplasm</location>
    </subcellularLocation>
</comment>
<evidence type="ECO:0000256" key="15">
    <source>
        <dbReference type="PIRSR" id="PIRSR001365-2"/>
    </source>
</evidence>
<dbReference type="Proteomes" id="UP000184452">
    <property type="component" value="Unassembled WGS sequence"/>
</dbReference>
<proteinExistence type="inferred from homology"/>
<keyword evidence="8 12" id="KW-0457">Lysine biosynthesis</keyword>
<dbReference type="SUPFAM" id="SSF51569">
    <property type="entry name" value="Aldolase"/>
    <property type="match status" value="1"/>
</dbReference>
<keyword evidence="10 12" id="KW-0704">Schiff base</keyword>
<evidence type="ECO:0000256" key="3">
    <source>
        <dbReference type="ARBA" id="ARBA00007592"/>
    </source>
</evidence>
<name>A0A1M6E788_9ACTN</name>
<dbReference type="GO" id="GO:0008840">
    <property type="term" value="F:4-hydroxy-tetrahydrodipicolinate synthase activity"/>
    <property type="evidence" value="ECO:0007669"/>
    <property type="project" value="UniProtKB-UniRule"/>
</dbReference>
<comment type="subunit">
    <text evidence="12">Homotetramer; dimer of dimers.</text>
</comment>
<dbReference type="AlphaFoldDB" id="A0A1M6E788"/>
<dbReference type="UniPathway" id="UPA00034">
    <property type="reaction ID" value="UER00017"/>
</dbReference>
<evidence type="ECO:0000256" key="1">
    <source>
        <dbReference type="ARBA" id="ARBA00003294"/>
    </source>
</evidence>
<keyword evidence="6 12" id="KW-0028">Amino-acid biosynthesis</keyword>
<dbReference type="HAMAP" id="MF_00418">
    <property type="entry name" value="DapA"/>
    <property type="match status" value="1"/>
</dbReference>
<dbReference type="InterPro" id="IPR013785">
    <property type="entry name" value="Aldolase_TIM"/>
</dbReference>
<dbReference type="GO" id="GO:0019877">
    <property type="term" value="P:diaminopimelate biosynthetic process"/>
    <property type="evidence" value="ECO:0007669"/>
    <property type="project" value="UniProtKB-UniRule"/>
</dbReference>
<dbReference type="STRING" id="758803.SAMN05421803_102182"/>
<dbReference type="EC" id="4.3.3.7" evidence="4 12"/>
<dbReference type="PROSITE" id="PS00666">
    <property type="entry name" value="DHDPS_2"/>
    <property type="match status" value="1"/>
</dbReference>
<dbReference type="Pfam" id="PF00701">
    <property type="entry name" value="DHDPS"/>
    <property type="match status" value="1"/>
</dbReference>
<organism evidence="16 17">
    <name type="scientific">Nocardiopsis flavescens</name>
    <dbReference type="NCBI Taxonomy" id="758803"/>
    <lineage>
        <taxon>Bacteria</taxon>
        <taxon>Bacillati</taxon>
        <taxon>Actinomycetota</taxon>
        <taxon>Actinomycetes</taxon>
        <taxon>Streptosporangiales</taxon>
        <taxon>Nocardiopsidaceae</taxon>
        <taxon>Nocardiopsis</taxon>
    </lineage>
</organism>
<evidence type="ECO:0000256" key="10">
    <source>
        <dbReference type="ARBA" id="ARBA00023270"/>
    </source>
</evidence>
<dbReference type="EMBL" id="FQZK01000002">
    <property type="protein sequence ID" value="SHI81357.1"/>
    <property type="molecule type" value="Genomic_DNA"/>
</dbReference>
<dbReference type="PROSITE" id="PS00665">
    <property type="entry name" value="DHDPS_1"/>
    <property type="match status" value="1"/>
</dbReference>
<evidence type="ECO:0000256" key="6">
    <source>
        <dbReference type="ARBA" id="ARBA00022605"/>
    </source>
</evidence>
<evidence type="ECO:0000256" key="7">
    <source>
        <dbReference type="ARBA" id="ARBA00022915"/>
    </source>
</evidence>
<feature type="site" description="Part of a proton relay during catalysis" evidence="12">
    <location>
        <position position="131"/>
    </location>
</feature>
<keyword evidence="17" id="KW-1185">Reference proteome</keyword>
<evidence type="ECO:0000256" key="4">
    <source>
        <dbReference type="ARBA" id="ARBA00012086"/>
    </source>
</evidence>
<comment type="pathway">
    <text evidence="2 12">Amino-acid biosynthesis; L-lysine biosynthesis via DAP pathway; (S)-tetrahydrodipicolinate from L-aspartate: step 3/4.</text>
</comment>
<evidence type="ECO:0000256" key="8">
    <source>
        <dbReference type="ARBA" id="ARBA00023154"/>
    </source>
</evidence>
<comment type="caution">
    <text evidence="12">Was originally thought to be a dihydrodipicolinate synthase (DHDPS), catalyzing the condensation of (S)-aspartate-beta-semialdehyde [(S)-ASA] and pyruvate to dihydrodipicolinate (DHDP). However, it was shown in E.coli that the product of the enzymatic reaction is not dihydrodipicolinate but in fact (4S)-4-hydroxy-2,3,4,5-tetrahydro-(2S)-dipicolinic acid (HTPA), and that the consecutive dehydration reaction leading to DHDP is not spontaneous but catalyzed by DapB.</text>
</comment>
<evidence type="ECO:0000256" key="9">
    <source>
        <dbReference type="ARBA" id="ARBA00023239"/>
    </source>
</evidence>
<comment type="similarity">
    <text evidence="3 12 13">Belongs to the DapA family.</text>
</comment>
<evidence type="ECO:0000313" key="17">
    <source>
        <dbReference type="Proteomes" id="UP000184452"/>
    </source>
</evidence>
<keyword evidence="5 12" id="KW-0963">Cytoplasm</keyword>
<evidence type="ECO:0000256" key="14">
    <source>
        <dbReference type="PIRSR" id="PIRSR001365-1"/>
    </source>
</evidence>
<keyword evidence="7 12" id="KW-0220">Diaminopimelate biosynthesis</keyword>
<gene>
    <name evidence="12" type="primary">dapA</name>
    <name evidence="16" type="ORF">SAMN05421803_102182</name>
</gene>
<keyword evidence="9 12" id="KW-0456">Lyase</keyword>
<evidence type="ECO:0000256" key="2">
    <source>
        <dbReference type="ARBA" id="ARBA00005120"/>
    </source>
</evidence>
<comment type="function">
    <text evidence="1 12">Catalyzes the condensation of (S)-aspartate-beta-semialdehyde [(S)-ASA] and pyruvate to 4-hydroxy-tetrahydrodipicolinate (HTPA).</text>
</comment>
<feature type="binding site" evidence="12 15">
    <location>
        <position position="69"/>
    </location>
    <ligand>
        <name>pyruvate</name>
        <dbReference type="ChEBI" id="CHEBI:15361"/>
    </ligand>
</feature>
<feature type="site" description="Part of a proton relay during catalysis" evidence="12">
    <location>
        <position position="68"/>
    </location>
</feature>
<dbReference type="PRINTS" id="PR00146">
    <property type="entry name" value="DHPICSNTHASE"/>
</dbReference>
<dbReference type="GO" id="GO:0009089">
    <property type="term" value="P:lysine biosynthetic process via diaminopimelate"/>
    <property type="evidence" value="ECO:0007669"/>
    <property type="project" value="UniProtKB-UniRule"/>
</dbReference>
<comment type="catalytic activity">
    <reaction evidence="11 12">
        <text>L-aspartate 4-semialdehyde + pyruvate = (2S,4S)-4-hydroxy-2,3,4,5-tetrahydrodipicolinate + H2O + H(+)</text>
        <dbReference type="Rhea" id="RHEA:34171"/>
        <dbReference type="ChEBI" id="CHEBI:15361"/>
        <dbReference type="ChEBI" id="CHEBI:15377"/>
        <dbReference type="ChEBI" id="CHEBI:15378"/>
        <dbReference type="ChEBI" id="CHEBI:67139"/>
        <dbReference type="ChEBI" id="CHEBI:537519"/>
        <dbReference type="EC" id="4.3.3.7"/>
    </reaction>
</comment>
<dbReference type="Gene3D" id="3.20.20.70">
    <property type="entry name" value="Aldolase class I"/>
    <property type="match status" value="1"/>
</dbReference>
<dbReference type="PIRSF" id="PIRSF001365">
    <property type="entry name" value="DHDPS"/>
    <property type="match status" value="1"/>
</dbReference>
<protein>
    <recommendedName>
        <fullName evidence="4 12">4-hydroxy-tetrahydrodipicolinate synthase</fullName>
        <shortName evidence="12">HTPA synthase</shortName>
        <ecNumber evidence="4 12">4.3.3.7</ecNumber>
    </recommendedName>
</protein>
<dbReference type="InterPro" id="IPR020625">
    <property type="entry name" value="Schiff_base-form_aldolases_AS"/>
</dbReference>
<dbReference type="PANTHER" id="PTHR12128:SF66">
    <property type="entry name" value="4-HYDROXY-2-OXOGLUTARATE ALDOLASE, MITOCHONDRIAL"/>
    <property type="match status" value="1"/>
</dbReference>
<dbReference type="InterPro" id="IPR005263">
    <property type="entry name" value="DapA"/>
</dbReference>
<dbReference type="InterPro" id="IPR020624">
    <property type="entry name" value="Schiff_base-form_aldolases_CS"/>
</dbReference>
<evidence type="ECO:0000256" key="5">
    <source>
        <dbReference type="ARBA" id="ARBA00022490"/>
    </source>
</evidence>
<evidence type="ECO:0000256" key="12">
    <source>
        <dbReference type="HAMAP-Rule" id="MF_00418"/>
    </source>
</evidence>
<reference evidence="16 17" key="1">
    <citation type="submission" date="2016-11" db="EMBL/GenBank/DDBJ databases">
        <authorList>
            <person name="Jaros S."/>
            <person name="Januszkiewicz K."/>
            <person name="Wedrychowicz H."/>
        </authorList>
    </citation>
    <scope>NUCLEOTIDE SEQUENCE [LARGE SCALE GENOMIC DNA]</scope>
    <source>
        <strain evidence="16 17">CGMCC 4.5723</strain>
    </source>
</reference>
<feature type="active site" description="Proton donor/acceptor" evidence="12 14">
    <location>
        <position position="157"/>
    </location>
</feature>
<dbReference type="InterPro" id="IPR002220">
    <property type="entry name" value="DapA-like"/>
</dbReference>
<feature type="active site" description="Schiff-base intermediate with substrate" evidence="12 14">
    <location>
        <position position="185"/>
    </location>
</feature>
<sequence length="339" mass="35870">MDPTAPRRRSACLSHTMMDTKNRPFGAMLTAMVTPMLENGDIDYEGAARLATYLVDEQRNDGLIVSGTTGESPTTSDAEKDRLLRTIVEAVGDRARVVAGVGTNDTGHSIELAKAAESAGAHGLLTVTPYYNKPPQEGLIRHFTAIADATGLPVMLYDIPGRTGVPIASETLVRLAEHPRIVANKDAKDDLGASSWVMERTDLAYYCGSDMLNLPLLSVGASGFVSVVGHIVGADLHDLIDAYEAGEVTQALAIHRRLTPVYTGMFRTQGVITTKAILNLFGLPAGPVRAPLTDASVELQTLLREDLAAAGVKGPIGLAPHQAVPASAIPVERLTEGSV</sequence>